<evidence type="ECO:0000256" key="5">
    <source>
        <dbReference type="ARBA" id="ARBA00022763"/>
    </source>
</evidence>
<dbReference type="InterPro" id="IPR051547">
    <property type="entry name" value="TDP2-like"/>
</dbReference>
<sequence length="427" mass="44275">MTDDSVGQPRPTRRQLLGGAAVAAAGAIIPGPAVGQQTAAPTVMTQNVYVGVDLFELAEADSLGELLLRISELLGEIDPDRYAARARGIAAGIAAAEPDVVALQEVGLVGRVGDSEPAIDVLETLESALEAEELSYEVAAETVTADTQLPGLGDESGLRVANRDVLLVHDNHETRNTETGIYDAAQSATAGGEEIGIQRGYCLAEVTVGGATFTAVGTHLESSSRSTRRKQAEELLEVAPDDGPVVLAGDFNSGPGTSTDAYDLLTRNFTDAYGTRNPDSDGFTCCQPAALDNEESQLEKRVDAVLVRGATPTAASRTGHEPDDRITYESADGPVELWPSDHAGVVATFELDDSLATPTATPTETPTSVETPTPVVTTPEESPEPTETQTESATEAADGDGPGFGVAGAVTALGGFGYALGRLARRE</sequence>
<dbReference type="GO" id="GO:0016787">
    <property type="term" value="F:hydrolase activity"/>
    <property type="evidence" value="ECO:0007669"/>
    <property type="project" value="UniProtKB-KW"/>
</dbReference>
<keyword evidence="5" id="KW-0227">DNA damage</keyword>
<dbReference type="PROSITE" id="PS51318">
    <property type="entry name" value="TAT"/>
    <property type="match status" value="1"/>
</dbReference>
<dbReference type="PANTHER" id="PTHR15822">
    <property type="entry name" value="TRAF AND TNF RECEPTOR-ASSOCIATED PROTEIN"/>
    <property type="match status" value="1"/>
</dbReference>
<dbReference type="GO" id="GO:0006281">
    <property type="term" value="P:DNA repair"/>
    <property type="evidence" value="ECO:0007669"/>
    <property type="project" value="UniProtKB-KW"/>
</dbReference>
<feature type="compositionally biased region" description="Low complexity" evidence="9">
    <location>
        <begin position="356"/>
        <end position="396"/>
    </location>
</feature>
<evidence type="ECO:0000256" key="8">
    <source>
        <dbReference type="ARBA" id="ARBA00023204"/>
    </source>
</evidence>
<dbReference type="SUPFAM" id="SSF56219">
    <property type="entry name" value="DNase I-like"/>
    <property type="match status" value="1"/>
</dbReference>
<evidence type="ECO:0000256" key="6">
    <source>
        <dbReference type="ARBA" id="ARBA00022801"/>
    </source>
</evidence>
<evidence type="ECO:0000256" key="2">
    <source>
        <dbReference type="ARBA" id="ARBA00001946"/>
    </source>
</evidence>
<organism evidence="11 12">
    <name type="scientific">Halovenus salina</name>
    <dbReference type="NCBI Taxonomy" id="1510225"/>
    <lineage>
        <taxon>Archaea</taxon>
        <taxon>Methanobacteriati</taxon>
        <taxon>Methanobacteriota</taxon>
        <taxon>Stenosarchaea group</taxon>
        <taxon>Halobacteria</taxon>
        <taxon>Halobacteriales</taxon>
        <taxon>Haloarculaceae</taxon>
        <taxon>Halovenus</taxon>
    </lineage>
</organism>
<comment type="cofactor">
    <cofactor evidence="2">
        <name>Mg(2+)</name>
        <dbReference type="ChEBI" id="CHEBI:18420"/>
    </cofactor>
</comment>
<dbReference type="Proteomes" id="UP001596445">
    <property type="component" value="Unassembled WGS sequence"/>
</dbReference>
<evidence type="ECO:0000313" key="11">
    <source>
        <dbReference type="EMBL" id="MFC7058334.1"/>
    </source>
</evidence>
<accession>A0ABD5W0R9</accession>
<evidence type="ECO:0000256" key="1">
    <source>
        <dbReference type="ARBA" id="ARBA00001936"/>
    </source>
</evidence>
<name>A0ABD5W0R9_9EURY</name>
<evidence type="ECO:0000256" key="7">
    <source>
        <dbReference type="ARBA" id="ARBA00022842"/>
    </source>
</evidence>
<evidence type="ECO:0000259" key="10">
    <source>
        <dbReference type="Pfam" id="PF03372"/>
    </source>
</evidence>
<keyword evidence="3" id="KW-0540">Nuclease</keyword>
<dbReference type="GO" id="GO:0046872">
    <property type="term" value="F:metal ion binding"/>
    <property type="evidence" value="ECO:0007669"/>
    <property type="project" value="UniProtKB-KW"/>
</dbReference>
<evidence type="ECO:0000256" key="3">
    <source>
        <dbReference type="ARBA" id="ARBA00022722"/>
    </source>
</evidence>
<keyword evidence="11" id="KW-0255">Endonuclease</keyword>
<dbReference type="EMBL" id="JBHSZI010000001">
    <property type="protein sequence ID" value="MFC7058334.1"/>
    <property type="molecule type" value="Genomic_DNA"/>
</dbReference>
<keyword evidence="12" id="KW-1185">Reference proteome</keyword>
<dbReference type="GO" id="GO:0004519">
    <property type="term" value="F:endonuclease activity"/>
    <property type="evidence" value="ECO:0007669"/>
    <property type="project" value="UniProtKB-KW"/>
</dbReference>
<dbReference type="RefSeq" id="WP_267161033.1">
    <property type="nucleotide sequence ID" value="NZ_CP112972.1"/>
</dbReference>
<evidence type="ECO:0000313" key="12">
    <source>
        <dbReference type="Proteomes" id="UP001596445"/>
    </source>
</evidence>
<protein>
    <submittedName>
        <fullName evidence="11">Endonuclease/exonuclease/phosphatase family protein</fullName>
    </submittedName>
</protein>
<gene>
    <name evidence="11" type="ORF">ACFQQG_09285</name>
</gene>
<comment type="cofactor">
    <cofactor evidence="1">
        <name>Mn(2+)</name>
        <dbReference type="ChEBI" id="CHEBI:29035"/>
    </cofactor>
</comment>
<feature type="domain" description="Endonuclease/exonuclease/phosphatase" evidence="10">
    <location>
        <begin position="45"/>
        <end position="342"/>
    </location>
</feature>
<dbReference type="InterPro" id="IPR006311">
    <property type="entry name" value="TAT_signal"/>
</dbReference>
<reference evidence="11 12" key="1">
    <citation type="journal article" date="2019" name="Int. J. Syst. Evol. Microbiol.">
        <title>The Global Catalogue of Microorganisms (GCM) 10K type strain sequencing project: providing services to taxonomists for standard genome sequencing and annotation.</title>
        <authorList>
            <consortium name="The Broad Institute Genomics Platform"/>
            <consortium name="The Broad Institute Genome Sequencing Center for Infectious Disease"/>
            <person name="Wu L."/>
            <person name="Ma J."/>
        </authorList>
    </citation>
    <scope>NUCLEOTIDE SEQUENCE [LARGE SCALE GENOMIC DNA]</scope>
    <source>
        <strain evidence="11 12">JCM 30072</strain>
    </source>
</reference>
<keyword evidence="4" id="KW-0479">Metal-binding</keyword>
<dbReference type="GeneID" id="76630323"/>
<proteinExistence type="predicted"/>
<comment type="caution">
    <text evidence="11">The sequence shown here is derived from an EMBL/GenBank/DDBJ whole genome shotgun (WGS) entry which is preliminary data.</text>
</comment>
<dbReference type="InterPro" id="IPR036691">
    <property type="entry name" value="Endo/exonu/phosph_ase_sf"/>
</dbReference>
<dbReference type="AlphaFoldDB" id="A0ABD5W0R9"/>
<dbReference type="PANTHER" id="PTHR15822:SF4">
    <property type="entry name" value="TYROSYL-DNA PHOSPHODIESTERASE 2"/>
    <property type="match status" value="1"/>
</dbReference>
<dbReference type="Pfam" id="PF03372">
    <property type="entry name" value="Exo_endo_phos"/>
    <property type="match status" value="1"/>
</dbReference>
<dbReference type="Gene3D" id="3.60.10.10">
    <property type="entry name" value="Endonuclease/exonuclease/phosphatase"/>
    <property type="match status" value="1"/>
</dbReference>
<feature type="region of interest" description="Disordered" evidence="9">
    <location>
        <begin position="353"/>
        <end position="405"/>
    </location>
</feature>
<evidence type="ECO:0000256" key="4">
    <source>
        <dbReference type="ARBA" id="ARBA00022723"/>
    </source>
</evidence>
<dbReference type="InterPro" id="IPR005135">
    <property type="entry name" value="Endo/exonuclease/phosphatase"/>
</dbReference>
<evidence type="ECO:0000256" key="9">
    <source>
        <dbReference type="SAM" id="MobiDB-lite"/>
    </source>
</evidence>
<keyword evidence="8" id="KW-0234">DNA repair</keyword>
<keyword evidence="7" id="KW-0460">Magnesium</keyword>
<keyword evidence="6" id="KW-0378">Hydrolase</keyword>